<comment type="caution">
    <text evidence="5">The sequence shown here is derived from an EMBL/GenBank/DDBJ whole genome shotgun (WGS) entry which is preliminary data.</text>
</comment>
<keyword evidence="6" id="KW-1185">Reference proteome</keyword>
<name>A0ABP4K4P2_9MICO</name>
<dbReference type="InterPro" id="IPR036188">
    <property type="entry name" value="FAD/NAD-bd_sf"/>
</dbReference>
<dbReference type="PRINTS" id="PR00469">
    <property type="entry name" value="PNDRDTASEII"/>
</dbReference>
<dbReference type="Gene3D" id="3.50.50.60">
    <property type="entry name" value="FAD/NAD(P)-binding domain"/>
    <property type="match status" value="2"/>
</dbReference>
<sequence>MSQHFDVIVVGGGPAGLSAALILGRSRRSVLVVDAGEPRNAPAEGVHNLLGQEGTAPRELVRIGRQEVARYGVTVTDGRIVAASATPVTADDPVGFRLTLASGEVVAARRVVVAGGAVDVLPDVPGLAEQWGRGVVHCPFCHGWEVRDRRIGVLVTMAAAAHQVQLFRALSDDVTAFVADPDLLDDTVLAGFAARDIRVVRTPIVRVLSDGDALSGVELADGTVVGLDALAAASRVEARVEWAARLGLTPVDQEVNGTVIGRVLAVDAVGRTDVPGVYAAGNAANAMHTVVVAAAAGSQTGAAVHGDLLQADVAAAVRGRAAEGVDAPFPVR</sequence>
<feature type="domain" description="FAD/NAD(P)-binding" evidence="4">
    <location>
        <begin position="5"/>
        <end position="297"/>
    </location>
</feature>
<proteinExistence type="predicted"/>
<dbReference type="Proteomes" id="UP001501742">
    <property type="component" value="Unassembled WGS sequence"/>
</dbReference>
<organism evidence="5 6">
    <name type="scientific">Curtobacterium herbarum</name>
    <dbReference type="NCBI Taxonomy" id="150122"/>
    <lineage>
        <taxon>Bacteria</taxon>
        <taxon>Bacillati</taxon>
        <taxon>Actinomycetota</taxon>
        <taxon>Actinomycetes</taxon>
        <taxon>Micrococcales</taxon>
        <taxon>Microbacteriaceae</taxon>
        <taxon>Curtobacterium</taxon>
    </lineage>
</organism>
<comment type="catalytic activity">
    <reaction evidence="3">
        <text>[thioredoxin]-dithiol + NADP(+) = [thioredoxin]-disulfide + NADPH + H(+)</text>
        <dbReference type="Rhea" id="RHEA:20345"/>
        <dbReference type="Rhea" id="RHEA-COMP:10698"/>
        <dbReference type="Rhea" id="RHEA-COMP:10700"/>
        <dbReference type="ChEBI" id="CHEBI:15378"/>
        <dbReference type="ChEBI" id="CHEBI:29950"/>
        <dbReference type="ChEBI" id="CHEBI:50058"/>
        <dbReference type="ChEBI" id="CHEBI:57783"/>
        <dbReference type="ChEBI" id="CHEBI:58349"/>
        <dbReference type="EC" id="1.8.1.9"/>
    </reaction>
</comment>
<evidence type="ECO:0000256" key="2">
    <source>
        <dbReference type="ARBA" id="ARBA00023002"/>
    </source>
</evidence>
<evidence type="ECO:0000313" key="6">
    <source>
        <dbReference type="Proteomes" id="UP001501742"/>
    </source>
</evidence>
<dbReference type="SUPFAM" id="SSF51905">
    <property type="entry name" value="FAD/NAD(P)-binding domain"/>
    <property type="match status" value="1"/>
</dbReference>
<dbReference type="PANTHER" id="PTHR48105">
    <property type="entry name" value="THIOREDOXIN REDUCTASE 1-RELATED-RELATED"/>
    <property type="match status" value="1"/>
</dbReference>
<evidence type="ECO:0000259" key="4">
    <source>
        <dbReference type="Pfam" id="PF07992"/>
    </source>
</evidence>
<keyword evidence="2" id="KW-0560">Oxidoreductase</keyword>
<reference evidence="6" key="1">
    <citation type="journal article" date="2019" name="Int. J. Syst. Evol. Microbiol.">
        <title>The Global Catalogue of Microorganisms (GCM) 10K type strain sequencing project: providing services to taxonomists for standard genome sequencing and annotation.</title>
        <authorList>
            <consortium name="The Broad Institute Genomics Platform"/>
            <consortium name="The Broad Institute Genome Sequencing Center for Infectious Disease"/>
            <person name="Wu L."/>
            <person name="Ma J."/>
        </authorList>
    </citation>
    <scope>NUCLEOTIDE SEQUENCE [LARGE SCALE GENOMIC DNA]</scope>
    <source>
        <strain evidence="6">JCM 12140</strain>
    </source>
</reference>
<accession>A0ABP4K4P2</accession>
<dbReference type="Pfam" id="PF07992">
    <property type="entry name" value="Pyr_redox_2"/>
    <property type="match status" value="1"/>
</dbReference>
<dbReference type="EMBL" id="BAAAJX010000010">
    <property type="protein sequence ID" value="GAA1493836.1"/>
    <property type="molecule type" value="Genomic_DNA"/>
</dbReference>
<evidence type="ECO:0000256" key="3">
    <source>
        <dbReference type="ARBA" id="ARBA00048132"/>
    </source>
</evidence>
<evidence type="ECO:0000313" key="5">
    <source>
        <dbReference type="EMBL" id="GAA1493836.1"/>
    </source>
</evidence>
<dbReference type="PRINTS" id="PR00368">
    <property type="entry name" value="FADPNR"/>
</dbReference>
<dbReference type="InterPro" id="IPR023753">
    <property type="entry name" value="FAD/NAD-binding_dom"/>
</dbReference>
<dbReference type="RefSeq" id="WP_204609995.1">
    <property type="nucleotide sequence ID" value="NZ_BAAAJX010000010.1"/>
</dbReference>
<dbReference type="InterPro" id="IPR050097">
    <property type="entry name" value="Ferredoxin-NADP_redctase_2"/>
</dbReference>
<keyword evidence="1" id="KW-0285">Flavoprotein</keyword>
<evidence type="ECO:0000256" key="1">
    <source>
        <dbReference type="ARBA" id="ARBA00022630"/>
    </source>
</evidence>
<gene>
    <name evidence="5" type="ORF">GCM10009627_21820</name>
</gene>
<protein>
    <submittedName>
        <fullName evidence="5">NAD(P)/FAD-dependent oxidoreductase</fullName>
    </submittedName>
</protein>